<proteinExistence type="predicted"/>
<feature type="domain" description="N-acetyltransferase" evidence="1">
    <location>
        <begin position="7"/>
        <end position="170"/>
    </location>
</feature>
<dbReference type="EMBL" id="CP053586">
    <property type="protein sequence ID" value="WNZ21521.1"/>
    <property type="molecule type" value="Genomic_DNA"/>
</dbReference>
<evidence type="ECO:0000259" key="1">
    <source>
        <dbReference type="PROSITE" id="PS51186"/>
    </source>
</evidence>
<dbReference type="Gene3D" id="3.40.630.30">
    <property type="match status" value="1"/>
</dbReference>
<organism evidence="2">
    <name type="scientific">Leptolyngbya sp. NK1-12</name>
    <dbReference type="NCBI Taxonomy" id="2547451"/>
    <lineage>
        <taxon>Bacteria</taxon>
        <taxon>Bacillati</taxon>
        <taxon>Cyanobacteriota</taxon>
        <taxon>Cyanophyceae</taxon>
        <taxon>Leptolyngbyales</taxon>
        <taxon>Leptolyngbyaceae</taxon>
        <taxon>Leptolyngbya group</taxon>
        <taxon>Leptolyngbya</taxon>
    </lineage>
</organism>
<protein>
    <submittedName>
        <fullName evidence="2">GNAT family N-acetyltransferase</fullName>
    </submittedName>
</protein>
<dbReference type="InterPro" id="IPR051531">
    <property type="entry name" value="N-acetyltransferase"/>
</dbReference>
<dbReference type="CDD" id="cd04301">
    <property type="entry name" value="NAT_SF"/>
    <property type="match status" value="1"/>
</dbReference>
<dbReference type="InterPro" id="IPR016181">
    <property type="entry name" value="Acyl_CoA_acyltransferase"/>
</dbReference>
<dbReference type="PANTHER" id="PTHR43792:SF1">
    <property type="entry name" value="N-ACETYLTRANSFERASE DOMAIN-CONTAINING PROTEIN"/>
    <property type="match status" value="1"/>
</dbReference>
<name>A0AA96WHQ6_9CYAN</name>
<dbReference type="InterPro" id="IPR000182">
    <property type="entry name" value="GNAT_dom"/>
</dbReference>
<dbReference type="AlphaFoldDB" id="A0AA96WHQ6"/>
<dbReference type="PROSITE" id="PS51186">
    <property type="entry name" value="GNAT"/>
    <property type="match status" value="1"/>
</dbReference>
<dbReference type="Pfam" id="PF13302">
    <property type="entry name" value="Acetyltransf_3"/>
    <property type="match status" value="1"/>
</dbReference>
<gene>
    <name evidence="2" type="ORF">HJG54_00670</name>
</gene>
<reference evidence="2" key="1">
    <citation type="submission" date="2020-05" db="EMBL/GenBank/DDBJ databases">
        <authorList>
            <person name="Zhu T."/>
            <person name="Keshari N."/>
            <person name="Lu X."/>
        </authorList>
    </citation>
    <scope>NUCLEOTIDE SEQUENCE</scope>
    <source>
        <strain evidence="2">NK1-12</strain>
    </source>
</reference>
<dbReference type="PANTHER" id="PTHR43792">
    <property type="entry name" value="GNAT FAMILY, PUTATIVE (AFU_ORTHOLOGUE AFUA_3G00765)-RELATED-RELATED"/>
    <property type="match status" value="1"/>
</dbReference>
<accession>A0AA96WHQ6</accession>
<dbReference type="GO" id="GO:0016747">
    <property type="term" value="F:acyltransferase activity, transferring groups other than amino-acyl groups"/>
    <property type="evidence" value="ECO:0007669"/>
    <property type="project" value="InterPro"/>
</dbReference>
<dbReference type="RefSeq" id="WP_316432768.1">
    <property type="nucleotide sequence ID" value="NZ_CP053586.1"/>
</dbReference>
<sequence length="178" mass="20228">MLSTPRLQFRHFTPADLDLLYREIYSHPQVAGALSPTGTMSLQQTAFLLRRRLQHWQQHGFGAWALIHKPDQQLVGHCGLHYLETDGGNPSEVELTYTLHPAYWRQGLATEAAEAVLHWGFSTLKLDQIVAVTGPENIASQRVMQKLGMKYEKTMSYNGTKVLYYTIPATEFGKKLTR</sequence>
<dbReference type="SUPFAM" id="SSF55729">
    <property type="entry name" value="Acyl-CoA N-acyltransferases (Nat)"/>
    <property type="match status" value="1"/>
</dbReference>
<evidence type="ECO:0000313" key="2">
    <source>
        <dbReference type="EMBL" id="WNZ21521.1"/>
    </source>
</evidence>